<evidence type="ECO:0000313" key="2">
    <source>
        <dbReference type="EMBL" id="GGN52274.1"/>
    </source>
</evidence>
<gene>
    <name evidence="2" type="ORF">GCM10011579_009090</name>
</gene>
<reference evidence="2 3" key="1">
    <citation type="journal article" date="2014" name="Int. J. Syst. Evol. Microbiol.">
        <title>Complete genome sequence of Corynebacterium casei LMG S-19264T (=DSM 44701T), isolated from a smear-ripened cheese.</title>
        <authorList>
            <consortium name="US DOE Joint Genome Institute (JGI-PGF)"/>
            <person name="Walter F."/>
            <person name="Albersmeier A."/>
            <person name="Kalinowski J."/>
            <person name="Ruckert C."/>
        </authorList>
    </citation>
    <scope>NUCLEOTIDE SEQUENCE [LARGE SCALE GENOMIC DNA]</scope>
    <source>
        <strain evidence="2 3">CGMCC 4.7111</strain>
    </source>
</reference>
<dbReference type="AlphaFoldDB" id="A0A918CZH7"/>
<keyword evidence="3" id="KW-1185">Reference proteome</keyword>
<feature type="region of interest" description="Disordered" evidence="1">
    <location>
        <begin position="38"/>
        <end position="133"/>
    </location>
</feature>
<comment type="caution">
    <text evidence="2">The sequence shown here is derived from an EMBL/GenBank/DDBJ whole genome shotgun (WGS) entry which is preliminary data.</text>
</comment>
<name>A0A918CZH7_9ACTN</name>
<protein>
    <submittedName>
        <fullName evidence="2">Uncharacterized protein</fullName>
    </submittedName>
</protein>
<feature type="compositionally biased region" description="Basic and acidic residues" evidence="1">
    <location>
        <begin position="122"/>
        <end position="133"/>
    </location>
</feature>
<sequence>MGTASLLKGHENGHDHWGAAHEDARNCRFRRAFGGDHRQIEADHADGREQGEAAPLARVEPAQGHRATPADQRQEQDAGETVAEELATRIRVEPQDAVGGEGASDEDAGEGGEQRAPGGGVHDGDAMKGRGPV</sequence>
<feature type="compositionally biased region" description="Basic and acidic residues" evidence="1">
    <location>
        <begin position="38"/>
        <end position="51"/>
    </location>
</feature>
<organism evidence="2 3">
    <name type="scientific">Streptomyces albiflavescens</name>
    <dbReference type="NCBI Taxonomy" id="1623582"/>
    <lineage>
        <taxon>Bacteria</taxon>
        <taxon>Bacillati</taxon>
        <taxon>Actinomycetota</taxon>
        <taxon>Actinomycetes</taxon>
        <taxon>Kitasatosporales</taxon>
        <taxon>Streptomycetaceae</taxon>
        <taxon>Streptomyces</taxon>
    </lineage>
</organism>
<proteinExistence type="predicted"/>
<evidence type="ECO:0000256" key="1">
    <source>
        <dbReference type="SAM" id="MobiDB-lite"/>
    </source>
</evidence>
<evidence type="ECO:0000313" key="3">
    <source>
        <dbReference type="Proteomes" id="UP000600365"/>
    </source>
</evidence>
<dbReference type="EMBL" id="BMMM01000001">
    <property type="protein sequence ID" value="GGN52274.1"/>
    <property type="molecule type" value="Genomic_DNA"/>
</dbReference>
<accession>A0A918CZH7</accession>
<dbReference type="Proteomes" id="UP000600365">
    <property type="component" value="Unassembled WGS sequence"/>
</dbReference>